<evidence type="ECO:0000313" key="2">
    <source>
        <dbReference type="Proteomes" id="UP000034037"/>
    </source>
</evidence>
<organism evidence="1 2">
    <name type="scientific">[Brevibacterium] flavum</name>
    <dbReference type="NCBI Taxonomy" id="92706"/>
    <lineage>
        <taxon>Bacteria</taxon>
        <taxon>Bacillati</taxon>
        <taxon>Actinomycetota</taxon>
        <taxon>Actinomycetes</taxon>
        <taxon>Mycobacteriales</taxon>
        <taxon>Corynebacteriaceae</taxon>
        <taxon>Corynebacterium</taxon>
    </lineage>
</organism>
<reference evidence="1 2" key="1">
    <citation type="submission" date="2015-04" db="EMBL/GenBank/DDBJ databases">
        <title>Complete Genome Sequence of Brevibacterium flavum ATCC 15168.</title>
        <authorList>
            <person name="Ahn J."/>
            <person name="Park G."/>
            <person name="Jeon W."/>
            <person name="Jang Y."/>
            <person name="Jang M."/>
            <person name="Lee H."/>
            <person name="Lee H."/>
        </authorList>
    </citation>
    <scope>NUCLEOTIDE SEQUENCE [LARGE SCALE GENOMIC DNA]</scope>
    <source>
        <strain evidence="1 2">ATCC 15168</strain>
    </source>
</reference>
<dbReference type="AlphaFoldDB" id="A0A0F6Z570"/>
<dbReference type="SUPFAM" id="SSF56784">
    <property type="entry name" value="HAD-like"/>
    <property type="match status" value="1"/>
</dbReference>
<protein>
    <recommendedName>
        <fullName evidence="3">HAD family hydrolase</fullName>
    </recommendedName>
</protein>
<gene>
    <name evidence="1" type="ORF">YH66_07715</name>
</gene>
<dbReference type="CDD" id="cd01427">
    <property type="entry name" value="HAD_like"/>
    <property type="match status" value="1"/>
</dbReference>
<dbReference type="Pfam" id="PF00702">
    <property type="entry name" value="Hydrolase"/>
    <property type="match status" value="1"/>
</dbReference>
<sequence>MMNASSISSRFKDLFVTPSIVFDFDGTLAIGHGPVLAYALCVAPEGSKDFLERVRRELRRYDDGQSIYRDGYDIVAKLASELGIDDGTMSVAYGESRKLLGSDLAPVEHVRGIKDILSSLKGHARLVLATNAPENGVHDLLRQWGVADLFDQLHFVVGKPAGLISIISDLQLDGPVLAVGDIYEFDLSPAAQLGADTALVGATATISEAKVSMRGDSIADLPLLAWVSSRVSSS</sequence>
<evidence type="ECO:0008006" key="3">
    <source>
        <dbReference type="Google" id="ProtNLM"/>
    </source>
</evidence>
<dbReference type="HOGENOM" id="CLU_067574_0_0_11"/>
<dbReference type="InterPro" id="IPR023214">
    <property type="entry name" value="HAD_sf"/>
</dbReference>
<proteinExistence type="predicted"/>
<accession>A0A0F6Z570</accession>
<dbReference type="EMBL" id="CP011309">
    <property type="protein sequence ID" value="AKF27440.1"/>
    <property type="molecule type" value="Genomic_DNA"/>
</dbReference>
<name>A0A0F6Z570_9CORY</name>
<keyword evidence="2" id="KW-1185">Reference proteome</keyword>
<dbReference type="Proteomes" id="UP000034037">
    <property type="component" value="Chromosome"/>
</dbReference>
<dbReference type="PATRIC" id="fig|92706.3.peg.1604"/>
<dbReference type="InterPro" id="IPR036412">
    <property type="entry name" value="HAD-like_sf"/>
</dbReference>
<dbReference type="Gene3D" id="3.40.50.1000">
    <property type="entry name" value="HAD superfamily/HAD-like"/>
    <property type="match status" value="1"/>
</dbReference>
<evidence type="ECO:0000313" key="1">
    <source>
        <dbReference type="EMBL" id="AKF27440.1"/>
    </source>
</evidence>